<dbReference type="Proteomes" id="UP000242427">
    <property type="component" value="Unassembled WGS sequence"/>
</dbReference>
<accession>A0A9X7JJ08</accession>
<gene>
    <name evidence="1" type="ORF">B7P34_32420</name>
</gene>
<dbReference type="AlphaFoldDB" id="A0A9X7JJ08"/>
<protein>
    <submittedName>
        <fullName evidence="1">Uncharacterized protein</fullName>
    </submittedName>
</protein>
<dbReference type="EMBL" id="PXWG01000173">
    <property type="protein sequence ID" value="PSJ24618.1"/>
    <property type="molecule type" value="Genomic_DNA"/>
</dbReference>
<reference evidence="1 2" key="1">
    <citation type="submission" date="2018-03" db="EMBL/GenBank/DDBJ databases">
        <title>Chitinolytic properties of Streptosporangium nondiastaticum TBG75A20.</title>
        <authorList>
            <person name="Gayathri V."/>
            <person name="Shiburaj S."/>
        </authorList>
    </citation>
    <scope>NUCLEOTIDE SEQUENCE [LARGE SCALE GENOMIC DNA]</scope>
    <source>
        <strain evidence="1 2">TBG75A20</strain>
    </source>
</reference>
<evidence type="ECO:0000313" key="1">
    <source>
        <dbReference type="EMBL" id="PSJ24618.1"/>
    </source>
</evidence>
<dbReference type="OrthoDB" id="4227988at2"/>
<name>A0A9X7JJ08_9ACTN</name>
<evidence type="ECO:0000313" key="2">
    <source>
        <dbReference type="Proteomes" id="UP000242427"/>
    </source>
</evidence>
<organism evidence="1 2">
    <name type="scientific">Streptosporangium nondiastaticum</name>
    <dbReference type="NCBI Taxonomy" id="35764"/>
    <lineage>
        <taxon>Bacteria</taxon>
        <taxon>Bacillati</taxon>
        <taxon>Actinomycetota</taxon>
        <taxon>Actinomycetes</taxon>
        <taxon>Streptosporangiales</taxon>
        <taxon>Streptosporangiaceae</taxon>
        <taxon>Streptosporangium</taxon>
    </lineage>
</organism>
<sequence length="113" mass="12107">MTYRVGAFVVDTREGRIAQVIGGAGSRVTLRRPGGGLEWEAPFGSLRLATRAEREDAGLWPAGARPMYGCAECAQLRDAYNETAAGGDPYTTGEALVVLRRHWRMVHMAGGGA</sequence>
<comment type="caution">
    <text evidence="1">The sequence shown here is derived from an EMBL/GenBank/DDBJ whole genome shotgun (WGS) entry which is preliminary data.</text>
</comment>
<dbReference type="RefSeq" id="WP_106681747.1">
    <property type="nucleotide sequence ID" value="NZ_PXWG01000173.1"/>
</dbReference>
<keyword evidence="2" id="KW-1185">Reference proteome</keyword>
<proteinExistence type="predicted"/>